<evidence type="ECO:0000256" key="1">
    <source>
        <dbReference type="SAM" id="MobiDB-lite"/>
    </source>
</evidence>
<organism evidence="3 4">
    <name type="scientific">Gemmiger gallinarum</name>
    <dbReference type="NCBI Taxonomy" id="2779354"/>
    <lineage>
        <taxon>Bacteria</taxon>
        <taxon>Bacillati</taxon>
        <taxon>Bacillota</taxon>
        <taxon>Clostridia</taxon>
        <taxon>Eubacteriales</taxon>
        <taxon>Gemmiger</taxon>
    </lineage>
</organism>
<dbReference type="EMBL" id="JADCKC010000003">
    <property type="protein sequence ID" value="MBE5038585.1"/>
    <property type="molecule type" value="Genomic_DNA"/>
</dbReference>
<sequence length="198" mass="21615">MAKDTKKRGRRAYLNDFERDLTGSYRYRGSHYRYAGSLPRSRALAGLWGLSLGTLAALLAAGMMDGPGLGRCFYVIIPYAAAFVASISVVYTVGRLSFNEDPLREYVLEQTVRKLPVRSAVTLAFSALSAAGGVVYLALNGLNWQRAVFVALCAAALAAQVILRRLTGRMDWQKLEETACRNPEESAGESAPEEKNAD</sequence>
<proteinExistence type="predicted"/>
<feature type="transmembrane region" description="Helical" evidence="2">
    <location>
        <begin position="43"/>
        <end position="61"/>
    </location>
</feature>
<evidence type="ECO:0000313" key="3">
    <source>
        <dbReference type="EMBL" id="MBE5038585.1"/>
    </source>
</evidence>
<feature type="transmembrane region" description="Helical" evidence="2">
    <location>
        <begin position="144"/>
        <end position="163"/>
    </location>
</feature>
<accession>A0ABR9R600</accession>
<dbReference type="RefSeq" id="WP_193502849.1">
    <property type="nucleotide sequence ID" value="NZ_JADCKC010000003.1"/>
</dbReference>
<gene>
    <name evidence="3" type="ORF">INF35_12375</name>
</gene>
<comment type="caution">
    <text evidence="3">The sequence shown here is derived from an EMBL/GenBank/DDBJ whole genome shotgun (WGS) entry which is preliminary data.</text>
</comment>
<feature type="transmembrane region" description="Helical" evidence="2">
    <location>
        <begin position="115"/>
        <end position="138"/>
    </location>
</feature>
<keyword evidence="2" id="KW-1133">Transmembrane helix</keyword>
<evidence type="ECO:0000313" key="4">
    <source>
        <dbReference type="Proteomes" id="UP000768567"/>
    </source>
</evidence>
<feature type="region of interest" description="Disordered" evidence="1">
    <location>
        <begin position="178"/>
        <end position="198"/>
    </location>
</feature>
<dbReference type="Proteomes" id="UP000768567">
    <property type="component" value="Unassembled WGS sequence"/>
</dbReference>
<name>A0ABR9R600_9FIRM</name>
<keyword evidence="4" id="KW-1185">Reference proteome</keyword>
<keyword evidence="2" id="KW-0472">Membrane</keyword>
<evidence type="ECO:0000256" key="2">
    <source>
        <dbReference type="SAM" id="Phobius"/>
    </source>
</evidence>
<protein>
    <submittedName>
        <fullName evidence="3">Uncharacterized protein</fullName>
    </submittedName>
</protein>
<keyword evidence="2" id="KW-0812">Transmembrane</keyword>
<feature type="transmembrane region" description="Helical" evidence="2">
    <location>
        <begin position="73"/>
        <end position="94"/>
    </location>
</feature>
<reference evidence="3 4" key="1">
    <citation type="submission" date="2020-10" db="EMBL/GenBank/DDBJ databases">
        <title>ChiBAC.</title>
        <authorList>
            <person name="Zenner C."/>
            <person name="Hitch T.C.A."/>
            <person name="Clavel T."/>
        </authorList>
    </citation>
    <scope>NUCLEOTIDE SEQUENCE [LARGE SCALE GENOMIC DNA]</scope>
    <source>
        <strain evidence="3 4">DSM 109015</strain>
    </source>
</reference>